<feature type="compositionally biased region" description="Basic residues" evidence="1">
    <location>
        <begin position="782"/>
        <end position="791"/>
    </location>
</feature>
<accession>A0AAD6ZN91</accession>
<dbReference type="Pfam" id="PF14388">
    <property type="entry name" value="DUF4419"/>
    <property type="match status" value="1"/>
</dbReference>
<feature type="region of interest" description="Disordered" evidence="1">
    <location>
        <begin position="524"/>
        <end position="624"/>
    </location>
</feature>
<dbReference type="Proteomes" id="UP001218218">
    <property type="component" value="Unassembled WGS sequence"/>
</dbReference>
<dbReference type="PANTHER" id="PTHR31252">
    <property type="entry name" value="DUF4419 DOMAIN-CONTAINING PROTEIN"/>
    <property type="match status" value="1"/>
</dbReference>
<feature type="compositionally biased region" description="Acidic residues" evidence="1">
    <location>
        <begin position="694"/>
        <end position="703"/>
    </location>
</feature>
<name>A0AAD6ZN91_9AGAR</name>
<feature type="compositionally biased region" description="Polar residues" evidence="1">
    <location>
        <begin position="557"/>
        <end position="569"/>
    </location>
</feature>
<feature type="compositionally biased region" description="Acidic residues" evidence="1">
    <location>
        <begin position="745"/>
        <end position="756"/>
    </location>
</feature>
<dbReference type="PANTHER" id="PTHR31252:SF11">
    <property type="entry name" value="DUF4419 DOMAIN-CONTAINING PROTEIN"/>
    <property type="match status" value="1"/>
</dbReference>
<feature type="region of interest" description="Disordered" evidence="1">
    <location>
        <begin position="645"/>
        <end position="791"/>
    </location>
</feature>
<organism evidence="2 3">
    <name type="scientific">Mycena albidolilacea</name>
    <dbReference type="NCBI Taxonomy" id="1033008"/>
    <lineage>
        <taxon>Eukaryota</taxon>
        <taxon>Fungi</taxon>
        <taxon>Dikarya</taxon>
        <taxon>Basidiomycota</taxon>
        <taxon>Agaricomycotina</taxon>
        <taxon>Agaricomycetes</taxon>
        <taxon>Agaricomycetidae</taxon>
        <taxon>Agaricales</taxon>
        <taxon>Marasmiineae</taxon>
        <taxon>Mycenaceae</taxon>
        <taxon>Mycena</taxon>
    </lineage>
</organism>
<feature type="compositionally biased region" description="Acidic residues" evidence="1">
    <location>
        <begin position="720"/>
        <end position="730"/>
    </location>
</feature>
<dbReference type="InterPro" id="IPR025533">
    <property type="entry name" value="DUF4419"/>
</dbReference>
<evidence type="ECO:0000256" key="1">
    <source>
        <dbReference type="SAM" id="MobiDB-lite"/>
    </source>
</evidence>
<feature type="compositionally biased region" description="Low complexity" evidence="1">
    <location>
        <begin position="731"/>
        <end position="744"/>
    </location>
</feature>
<proteinExistence type="predicted"/>
<reference evidence="2" key="1">
    <citation type="submission" date="2023-03" db="EMBL/GenBank/DDBJ databases">
        <title>Massive genome expansion in bonnet fungi (Mycena s.s.) driven by repeated elements and novel gene families across ecological guilds.</title>
        <authorList>
            <consortium name="Lawrence Berkeley National Laboratory"/>
            <person name="Harder C.B."/>
            <person name="Miyauchi S."/>
            <person name="Viragh M."/>
            <person name="Kuo A."/>
            <person name="Thoen E."/>
            <person name="Andreopoulos B."/>
            <person name="Lu D."/>
            <person name="Skrede I."/>
            <person name="Drula E."/>
            <person name="Henrissat B."/>
            <person name="Morin E."/>
            <person name="Kohler A."/>
            <person name="Barry K."/>
            <person name="LaButti K."/>
            <person name="Morin E."/>
            <person name="Salamov A."/>
            <person name="Lipzen A."/>
            <person name="Mereny Z."/>
            <person name="Hegedus B."/>
            <person name="Baldrian P."/>
            <person name="Stursova M."/>
            <person name="Weitz H."/>
            <person name="Taylor A."/>
            <person name="Grigoriev I.V."/>
            <person name="Nagy L.G."/>
            <person name="Martin F."/>
            <person name="Kauserud H."/>
        </authorList>
    </citation>
    <scope>NUCLEOTIDE SEQUENCE</scope>
    <source>
        <strain evidence="2">CBHHK002</strain>
    </source>
</reference>
<keyword evidence="3" id="KW-1185">Reference proteome</keyword>
<gene>
    <name evidence="2" type="ORF">DFH08DRAFT_751072</name>
</gene>
<evidence type="ECO:0000313" key="3">
    <source>
        <dbReference type="Proteomes" id="UP001218218"/>
    </source>
</evidence>
<feature type="compositionally biased region" description="Low complexity" evidence="1">
    <location>
        <begin position="757"/>
        <end position="775"/>
    </location>
</feature>
<dbReference type="AlphaFoldDB" id="A0AAD6ZN91"/>
<comment type="caution">
    <text evidence="2">The sequence shown here is derived from an EMBL/GenBank/DDBJ whole genome shotgun (WGS) entry which is preliminary data.</text>
</comment>
<dbReference type="EMBL" id="JARIHO010000037">
    <property type="protein sequence ID" value="KAJ7330307.1"/>
    <property type="molecule type" value="Genomic_DNA"/>
</dbReference>
<sequence length="791" mass="81547">MPITFAPATCTGAQDTHPATSRDVTPVTAVNLLSAASFSANVAAKPRIVRSSVGGRPGPDNTHFKIAPAPGSGFVDTVLCAYTHHHALVIRPDDVWLAIVSQFSFYTTAKGNSCSFLDNASGKMALEIPVESDAAQPDVTRLSRRITRLLQKMVPDADLRDWLVPEFSTTTLTDTMVSCMLVLSGLYSSSAPTATQTRSRGDADYTFGALCGIPRVTLEGERADWELLLTRLDRLKTQCKDFGTPTVAWYHLLHPVLARFVGAFDDPESAENREFWGGVVVWKEESNGNGDGNKNAGKLSGWITAFCAFSVEGTWLGPELNASAAADAPETLTAGQFWSTYTLPARAPEKPKPKPKAKGAKAKGKKAVQLDLLDVDSAAPPAPTIVIALADVPPAYSSAELELSLKTKTTKVSGDASAGVNGTATTREHACTVLAGLVGTGFSSSRDTALSATGRNDTVRPVVAWWIYQRGGAGAGAIGNQKAEAREDARNTKAEEHIPVVPAPRVQFDLDLDRALAGTAGAGVGVGVEDATSPGAGTGATDMHEPEPVSASALTPVEQSDPWSLNLDTPVTHEPPAQPAAPTSSFDDLLPDAVGSGGGGGADGDAEADAGGWNSASWSTPAPASKLTSGLGFGFGSGFGFGTAPAAVPDPKPEPEGFVTSSGQDAAEIALQLDVTPTAETGDGGEAAVKPEEEQTQEQEQEQQLETQTETPAPAPPAPEDPEPQPEPEPDAAAAVVTPAAPAGDGEDGNGDEAADDAATPQAAAAVAAAAEKNNAGGGKGGKAKKKKGKK</sequence>
<evidence type="ECO:0000313" key="2">
    <source>
        <dbReference type="EMBL" id="KAJ7330307.1"/>
    </source>
</evidence>
<protein>
    <submittedName>
        <fullName evidence="2">Uncharacterized protein</fullName>
    </submittedName>
</protein>